<dbReference type="KEGG" id="smx:SM11_chr1001"/>
<dbReference type="AlphaFoldDB" id="F7X2R6"/>
<reference evidence="2 3" key="1">
    <citation type="journal article" date="2011" name="J. Biotechnol.">
        <title>The complete genome sequence of the dominant Sinorhizobium meliloti field isolate SM11 extends the S. meliloti pan-genome.</title>
        <authorList>
            <person name="Schneiker-Bekel S."/>
            <person name="Wibberg D."/>
            <person name="Bekel T."/>
            <person name="Blom J."/>
            <person name="Linke B."/>
            <person name="Neuweger H."/>
            <person name="Stiens M."/>
            <person name="Vorholter F.J."/>
            <person name="Weidner S."/>
            <person name="Goesmann A."/>
            <person name="Puhler A."/>
            <person name="Schluter A."/>
        </authorList>
    </citation>
    <scope>NUCLEOTIDE SEQUENCE [LARGE SCALE GENOMIC DNA]</scope>
    <source>
        <strain evidence="2 3">SM11</strain>
    </source>
</reference>
<sequence>MRVLFERNLAPAGHQTISRLDAFFRWFTLPAIRGVEHLQQDDTFATNLRFACATRRSISQICREIGINRQQFNRYINGEARPSAHNVARIAAFFGLSAEDFSLAPKLFEARMIRPERHRLEAGQLLEGFPGDAAALRHHFGYYQTYHLSLSWPGFVVCSCAHIYEEGGSIRVKSIERIRDKANEIEQFSKYVGLVTFWRNRIFIAERTVGQASMLAQTILMPFEVHQRVYLRGTTMGVSWRKENLPYASRMIWRHIGLDPDKRQLLSRCGLLPFGSRHLPSAVRRFLEAPEAEVLTIPAEY</sequence>
<dbReference type="CDD" id="cd00093">
    <property type="entry name" value="HTH_XRE"/>
    <property type="match status" value="1"/>
</dbReference>
<dbReference type="InterPro" id="IPR001387">
    <property type="entry name" value="Cro/C1-type_HTH"/>
</dbReference>
<dbReference type="Pfam" id="PF01381">
    <property type="entry name" value="HTH_3"/>
    <property type="match status" value="1"/>
</dbReference>
<dbReference type="SMART" id="SM00530">
    <property type="entry name" value="HTH_XRE"/>
    <property type="match status" value="1"/>
</dbReference>
<dbReference type="GO" id="GO:0003677">
    <property type="term" value="F:DNA binding"/>
    <property type="evidence" value="ECO:0007669"/>
    <property type="project" value="InterPro"/>
</dbReference>
<dbReference type="SUPFAM" id="SSF47413">
    <property type="entry name" value="lambda repressor-like DNA-binding domains"/>
    <property type="match status" value="1"/>
</dbReference>
<gene>
    <name evidence="2" type="ordered locus">SM11_chr1001</name>
</gene>
<dbReference type="EMBL" id="CP001830">
    <property type="protein sequence ID" value="AEH78278.1"/>
    <property type="molecule type" value="Genomic_DNA"/>
</dbReference>
<evidence type="ECO:0000313" key="2">
    <source>
        <dbReference type="EMBL" id="AEH78278.1"/>
    </source>
</evidence>
<evidence type="ECO:0000313" key="3">
    <source>
        <dbReference type="Proteomes" id="UP000009045"/>
    </source>
</evidence>
<dbReference type="PATRIC" id="fig|707241.3.peg.1053"/>
<dbReference type="InterPro" id="IPR010982">
    <property type="entry name" value="Lambda_DNA-bd_dom_sf"/>
</dbReference>
<feature type="domain" description="HTH cro/C1-type" evidence="1">
    <location>
        <begin position="57"/>
        <end position="101"/>
    </location>
</feature>
<evidence type="ECO:0000259" key="1">
    <source>
        <dbReference type="PROSITE" id="PS50943"/>
    </source>
</evidence>
<proteinExistence type="predicted"/>
<dbReference type="HOGENOM" id="CLU_071028_0_0_5"/>
<dbReference type="Gene3D" id="1.10.260.40">
    <property type="entry name" value="lambda repressor-like DNA-binding domains"/>
    <property type="match status" value="1"/>
</dbReference>
<accession>F7X2R6</accession>
<organism evidence="2 3">
    <name type="scientific">Sinorhizobium meliloti (strain SM11)</name>
    <dbReference type="NCBI Taxonomy" id="707241"/>
    <lineage>
        <taxon>Bacteria</taxon>
        <taxon>Pseudomonadati</taxon>
        <taxon>Pseudomonadota</taxon>
        <taxon>Alphaproteobacteria</taxon>
        <taxon>Hyphomicrobiales</taxon>
        <taxon>Rhizobiaceae</taxon>
        <taxon>Sinorhizobium/Ensifer group</taxon>
        <taxon>Sinorhizobium</taxon>
    </lineage>
</organism>
<dbReference type="Proteomes" id="UP000009045">
    <property type="component" value="Chromosome"/>
</dbReference>
<name>F7X2R6_SINMM</name>
<protein>
    <recommendedName>
        <fullName evidence="1">HTH cro/C1-type domain-containing protein</fullName>
    </recommendedName>
</protein>
<dbReference type="PROSITE" id="PS50943">
    <property type="entry name" value="HTH_CROC1"/>
    <property type="match status" value="1"/>
</dbReference>